<dbReference type="Pfam" id="PF00392">
    <property type="entry name" value="GntR"/>
    <property type="match status" value="1"/>
</dbReference>
<evidence type="ECO:0000259" key="4">
    <source>
        <dbReference type="PROSITE" id="PS50949"/>
    </source>
</evidence>
<dbReference type="Gene3D" id="3.40.1410.10">
    <property type="entry name" value="Chorismate lyase-like"/>
    <property type="match status" value="1"/>
</dbReference>
<keyword evidence="1" id="KW-0805">Transcription regulation</keyword>
<dbReference type="PANTHER" id="PTHR44846:SF1">
    <property type="entry name" value="MANNOSYL-D-GLYCERATE TRANSPORT_METABOLISM SYSTEM REPRESSOR MNGR-RELATED"/>
    <property type="match status" value="1"/>
</dbReference>
<dbReference type="GO" id="GO:0045892">
    <property type="term" value="P:negative regulation of DNA-templated transcription"/>
    <property type="evidence" value="ECO:0007669"/>
    <property type="project" value="TreeGrafter"/>
</dbReference>
<name>A0A1H3QFD2_9BACI</name>
<dbReference type="Gene3D" id="1.10.10.10">
    <property type="entry name" value="Winged helix-like DNA-binding domain superfamily/Winged helix DNA-binding domain"/>
    <property type="match status" value="1"/>
</dbReference>
<dbReference type="SUPFAM" id="SSF46785">
    <property type="entry name" value="Winged helix' DNA-binding domain"/>
    <property type="match status" value="1"/>
</dbReference>
<dbReference type="Pfam" id="PF07702">
    <property type="entry name" value="UTRA"/>
    <property type="match status" value="1"/>
</dbReference>
<dbReference type="PROSITE" id="PS50949">
    <property type="entry name" value="HTH_GNTR"/>
    <property type="match status" value="1"/>
</dbReference>
<dbReference type="OrthoDB" id="9815017at2"/>
<dbReference type="CDD" id="cd07377">
    <property type="entry name" value="WHTH_GntR"/>
    <property type="match status" value="1"/>
</dbReference>
<dbReference type="EMBL" id="FNPI01000006">
    <property type="protein sequence ID" value="SDZ11851.1"/>
    <property type="molecule type" value="Genomic_DNA"/>
</dbReference>
<sequence>MLDKKSPIPIYYQIEELFRKKIATGELQEGDMIPSERLLSEEYGVSRMTIRQAISNLVNDGLLLREKGRGTFVARKKLEQPLLKLTGFSEDMKLRGMVPETKIIHFSTVELSLAECSYLNVEAGAEGYKISRLRLADNIPMAYEILTLPKIIFHDMTETQFLQQSFYEYVESHLHLNIAGAKQTLEPALADKKEAELLQVKNGSPVLLLKRISRLTDGRPFEYVKSVYRGDRYQFITEMKR</sequence>
<dbReference type="InterPro" id="IPR000524">
    <property type="entry name" value="Tscrpt_reg_HTH_GntR"/>
</dbReference>
<dbReference type="FunFam" id="1.10.10.10:FF:000079">
    <property type="entry name" value="GntR family transcriptional regulator"/>
    <property type="match status" value="1"/>
</dbReference>
<dbReference type="InterPro" id="IPR050679">
    <property type="entry name" value="Bact_HTH_transcr_reg"/>
</dbReference>
<dbReference type="InterPro" id="IPR028978">
    <property type="entry name" value="Chorismate_lyase_/UTRA_dom_sf"/>
</dbReference>
<evidence type="ECO:0000256" key="2">
    <source>
        <dbReference type="ARBA" id="ARBA00023125"/>
    </source>
</evidence>
<dbReference type="SMART" id="SM00345">
    <property type="entry name" value="HTH_GNTR"/>
    <property type="match status" value="1"/>
</dbReference>
<keyword evidence="6" id="KW-1185">Reference proteome</keyword>
<keyword evidence="3" id="KW-0804">Transcription</keyword>
<organism evidence="5 6">
    <name type="scientific">Evansella caseinilytica</name>
    <dbReference type="NCBI Taxonomy" id="1503961"/>
    <lineage>
        <taxon>Bacteria</taxon>
        <taxon>Bacillati</taxon>
        <taxon>Bacillota</taxon>
        <taxon>Bacilli</taxon>
        <taxon>Bacillales</taxon>
        <taxon>Bacillaceae</taxon>
        <taxon>Evansella</taxon>
    </lineage>
</organism>
<dbReference type="AlphaFoldDB" id="A0A1H3QFD2"/>
<dbReference type="InterPro" id="IPR011663">
    <property type="entry name" value="UTRA"/>
</dbReference>
<proteinExistence type="predicted"/>
<evidence type="ECO:0000313" key="6">
    <source>
        <dbReference type="Proteomes" id="UP000198935"/>
    </source>
</evidence>
<dbReference type="STRING" id="1503961.SAMN05421736_106142"/>
<feature type="domain" description="HTH gntR-type" evidence="4">
    <location>
        <begin position="8"/>
        <end position="76"/>
    </location>
</feature>
<dbReference type="PRINTS" id="PR00035">
    <property type="entry name" value="HTHGNTR"/>
</dbReference>
<dbReference type="SMART" id="SM00866">
    <property type="entry name" value="UTRA"/>
    <property type="match status" value="1"/>
</dbReference>
<dbReference type="Proteomes" id="UP000198935">
    <property type="component" value="Unassembled WGS sequence"/>
</dbReference>
<reference evidence="6" key="1">
    <citation type="submission" date="2016-10" db="EMBL/GenBank/DDBJ databases">
        <authorList>
            <person name="Varghese N."/>
            <person name="Submissions S."/>
        </authorList>
    </citation>
    <scope>NUCLEOTIDE SEQUENCE [LARGE SCALE GENOMIC DNA]</scope>
    <source>
        <strain evidence="6">SP</strain>
    </source>
</reference>
<evidence type="ECO:0000313" key="5">
    <source>
        <dbReference type="EMBL" id="SDZ11851.1"/>
    </source>
</evidence>
<dbReference type="GO" id="GO:0003700">
    <property type="term" value="F:DNA-binding transcription factor activity"/>
    <property type="evidence" value="ECO:0007669"/>
    <property type="project" value="InterPro"/>
</dbReference>
<gene>
    <name evidence="5" type="ORF">SAMN05421736_106142</name>
</gene>
<accession>A0A1H3QFD2</accession>
<dbReference type="SUPFAM" id="SSF64288">
    <property type="entry name" value="Chorismate lyase-like"/>
    <property type="match status" value="1"/>
</dbReference>
<keyword evidence="2" id="KW-0238">DNA-binding</keyword>
<dbReference type="GO" id="GO:0003677">
    <property type="term" value="F:DNA binding"/>
    <property type="evidence" value="ECO:0007669"/>
    <property type="project" value="UniProtKB-KW"/>
</dbReference>
<evidence type="ECO:0000256" key="1">
    <source>
        <dbReference type="ARBA" id="ARBA00023015"/>
    </source>
</evidence>
<dbReference type="InterPro" id="IPR036390">
    <property type="entry name" value="WH_DNA-bd_sf"/>
</dbReference>
<dbReference type="InterPro" id="IPR036388">
    <property type="entry name" value="WH-like_DNA-bd_sf"/>
</dbReference>
<protein>
    <submittedName>
        <fullName evidence="5">GntR family transcriptional regulator</fullName>
    </submittedName>
</protein>
<dbReference type="PANTHER" id="PTHR44846">
    <property type="entry name" value="MANNOSYL-D-GLYCERATE TRANSPORT/METABOLISM SYSTEM REPRESSOR MNGR-RELATED"/>
    <property type="match status" value="1"/>
</dbReference>
<evidence type="ECO:0000256" key="3">
    <source>
        <dbReference type="ARBA" id="ARBA00023163"/>
    </source>
</evidence>